<dbReference type="Pfam" id="PF07690">
    <property type="entry name" value="MFS_1"/>
    <property type="match status" value="1"/>
</dbReference>
<sequence length="454" mass="50103">MTSTTSPQLESMVPIQENKIILILSFTILLVVMNTTMFNVALPSIIIDFSLNSSTGSWLVSGYSIMFAIASLAFSRLSDFIPVSRLLFFGISILGIASIIGFFSNHFLLLLGARIVQAVGGGGIMGLGIIIAGRLRLSRRARAMAIITSTASLAFGLGPLIGGIITQYLGWNYLFVISSISVLSIPFFHLLLPREVLQKGHFDLFGAILTGLNVTGLLLFLTTFSYIILAATVVLFVVWWRYLHKRKEPFIPPILFRNRQYTKLLLIVCITFFINFANLFLMPIMLTITFQQGPIEVGMIIFPGAIIAVIAGQFIGRVIDRFGNMPLIISGQLFLLSATILFALLSTISPYFILVAYMFASVGFTSLSTSISNEITRILPMTQVGSGIGVAQLIQFFGGGLGVTISGLLLTLQNSLSPEIIYRNIYNCFFFVIMIAILIYCLYYRRARLRRQPS</sequence>
<dbReference type="RefSeq" id="WP_114916587.1">
    <property type="nucleotide sequence ID" value="NZ_CP024848.1"/>
</dbReference>
<dbReference type="PANTHER" id="PTHR42718:SF9">
    <property type="entry name" value="MAJOR FACILITATOR SUPERFAMILY MULTIDRUG TRANSPORTER MFSC"/>
    <property type="match status" value="1"/>
</dbReference>
<dbReference type="GO" id="GO:0005886">
    <property type="term" value="C:plasma membrane"/>
    <property type="evidence" value="ECO:0007669"/>
    <property type="project" value="UniProtKB-SubCell"/>
</dbReference>
<feature type="transmembrane region" description="Helical" evidence="6">
    <location>
        <begin position="264"/>
        <end position="285"/>
    </location>
</feature>
<dbReference type="KEGG" id="ocn:CUC15_10350"/>
<feature type="transmembrane region" description="Helical" evidence="6">
    <location>
        <begin position="204"/>
        <end position="220"/>
    </location>
</feature>
<dbReference type="Gene3D" id="1.20.1720.10">
    <property type="entry name" value="Multidrug resistance protein D"/>
    <property type="match status" value="1"/>
</dbReference>
<evidence type="ECO:0000313" key="9">
    <source>
        <dbReference type="Proteomes" id="UP000253908"/>
    </source>
</evidence>
<feature type="transmembrane region" description="Helical" evidence="6">
    <location>
        <begin position="86"/>
        <end position="109"/>
    </location>
</feature>
<dbReference type="PROSITE" id="PS50850">
    <property type="entry name" value="MFS"/>
    <property type="match status" value="1"/>
</dbReference>
<dbReference type="SUPFAM" id="SSF103473">
    <property type="entry name" value="MFS general substrate transporter"/>
    <property type="match status" value="1"/>
</dbReference>
<dbReference type="AlphaFoldDB" id="A0A345PH17"/>
<feature type="transmembrane region" description="Helical" evidence="6">
    <location>
        <begin position="115"/>
        <end position="133"/>
    </location>
</feature>
<evidence type="ECO:0000259" key="7">
    <source>
        <dbReference type="PROSITE" id="PS50850"/>
    </source>
</evidence>
<evidence type="ECO:0000256" key="1">
    <source>
        <dbReference type="ARBA" id="ARBA00004651"/>
    </source>
</evidence>
<keyword evidence="5 6" id="KW-0472">Membrane</keyword>
<dbReference type="GO" id="GO:0022857">
    <property type="term" value="F:transmembrane transporter activity"/>
    <property type="evidence" value="ECO:0007669"/>
    <property type="project" value="InterPro"/>
</dbReference>
<evidence type="ECO:0000256" key="5">
    <source>
        <dbReference type="ARBA" id="ARBA00023136"/>
    </source>
</evidence>
<dbReference type="InterPro" id="IPR036259">
    <property type="entry name" value="MFS_trans_sf"/>
</dbReference>
<feature type="transmembrane region" description="Helical" evidence="6">
    <location>
        <begin position="145"/>
        <end position="165"/>
    </location>
</feature>
<dbReference type="InterPro" id="IPR011701">
    <property type="entry name" value="MFS"/>
</dbReference>
<feature type="transmembrane region" description="Helical" evidence="6">
    <location>
        <begin position="20"/>
        <end position="46"/>
    </location>
</feature>
<feature type="transmembrane region" description="Helical" evidence="6">
    <location>
        <begin position="351"/>
        <end position="372"/>
    </location>
</feature>
<feature type="transmembrane region" description="Helical" evidence="6">
    <location>
        <begin position="327"/>
        <end position="345"/>
    </location>
</feature>
<keyword evidence="2" id="KW-0813">Transport</keyword>
<protein>
    <submittedName>
        <fullName evidence="8">MFS transporter</fullName>
    </submittedName>
</protein>
<name>A0A345PH17_9BACI</name>
<feature type="transmembrane region" description="Helical" evidence="6">
    <location>
        <begin position="58"/>
        <end position="74"/>
    </location>
</feature>
<reference evidence="9" key="1">
    <citation type="submission" date="2017-11" db="EMBL/GenBank/DDBJ databases">
        <authorList>
            <person name="Zhu W."/>
        </authorList>
    </citation>
    <scope>NUCLEOTIDE SEQUENCE [LARGE SCALE GENOMIC DNA]</scope>
    <source>
        <strain evidence="9">160</strain>
    </source>
</reference>
<evidence type="ECO:0000256" key="2">
    <source>
        <dbReference type="ARBA" id="ARBA00022448"/>
    </source>
</evidence>
<feature type="domain" description="Major facilitator superfamily (MFS) profile" evidence="7">
    <location>
        <begin position="20"/>
        <end position="448"/>
    </location>
</feature>
<keyword evidence="4 6" id="KW-1133">Transmembrane helix</keyword>
<proteinExistence type="predicted"/>
<dbReference type="OrthoDB" id="2403626at2"/>
<feature type="transmembrane region" description="Helical" evidence="6">
    <location>
        <begin position="424"/>
        <end position="444"/>
    </location>
</feature>
<feature type="transmembrane region" description="Helical" evidence="6">
    <location>
        <begin position="297"/>
        <end position="315"/>
    </location>
</feature>
<accession>A0A345PH17</accession>
<dbReference type="PANTHER" id="PTHR42718">
    <property type="entry name" value="MAJOR FACILITATOR SUPERFAMILY MULTIDRUG TRANSPORTER MFSC"/>
    <property type="match status" value="1"/>
</dbReference>
<dbReference type="InterPro" id="IPR020846">
    <property type="entry name" value="MFS_dom"/>
</dbReference>
<feature type="transmembrane region" description="Helical" evidence="6">
    <location>
        <begin position="226"/>
        <end position="243"/>
    </location>
</feature>
<organism evidence="8 9">
    <name type="scientific">Oceanobacillus zhaokaii</name>
    <dbReference type="NCBI Taxonomy" id="2052660"/>
    <lineage>
        <taxon>Bacteria</taxon>
        <taxon>Bacillati</taxon>
        <taxon>Bacillota</taxon>
        <taxon>Bacilli</taxon>
        <taxon>Bacillales</taxon>
        <taxon>Bacillaceae</taxon>
        <taxon>Oceanobacillus</taxon>
    </lineage>
</organism>
<feature type="transmembrane region" description="Helical" evidence="6">
    <location>
        <begin position="171"/>
        <end position="192"/>
    </location>
</feature>
<gene>
    <name evidence="8" type="ORF">CUC15_10350</name>
</gene>
<evidence type="ECO:0000256" key="6">
    <source>
        <dbReference type="SAM" id="Phobius"/>
    </source>
</evidence>
<evidence type="ECO:0000256" key="3">
    <source>
        <dbReference type="ARBA" id="ARBA00022692"/>
    </source>
</evidence>
<comment type="subcellular location">
    <subcellularLocation>
        <location evidence="1">Cell membrane</location>
        <topology evidence="1">Multi-pass membrane protein</topology>
    </subcellularLocation>
</comment>
<dbReference type="Gene3D" id="1.20.1250.20">
    <property type="entry name" value="MFS general substrate transporter like domains"/>
    <property type="match status" value="1"/>
</dbReference>
<keyword evidence="3 6" id="KW-0812">Transmembrane</keyword>
<keyword evidence="9" id="KW-1185">Reference proteome</keyword>
<evidence type="ECO:0000256" key="4">
    <source>
        <dbReference type="ARBA" id="ARBA00022989"/>
    </source>
</evidence>
<evidence type="ECO:0000313" key="8">
    <source>
        <dbReference type="EMBL" id="AXI09297.1"/>
    </source>
</evidence>
<dbReference type="EMBL" id="CP024848">
    <property type="protein sequence ID" value="AXI09297.1"/>
    <property type="molecule type" value="Genomic_DNA"/>
</dbReference>
<feature type="transmembrane region" description="Helical" evidence="6">
    <location>
        <begin position="393"/>
        <end position="412"/>
    </location>
</feature>
<dbReference type="PRINTS" id="PR01036">
    <property type="entry name" value="TCRTETB"/>
</dbReference>
<dbReference type="Proteomes" id="UP000253908">
    <property type="component" value="Chromosome"/>
</dbReference>